<proteinExistence type="predicted"/>
<sequence>MYRDMIIDETRKIALIIAKLMGIKEQGTKQEFADEFEKVLKEEYEAELEALINLNEDEFKSLVNSGRYNAEKLNALSQLLYVFAEPFYNDADTKLLLKKVMIIFDVLEQKHRFQSFDNISKRNAIYRYFENNHE</sequence>
<evidence type="ECO:0000313" key="1">
    <source>
        <dbReference type="EMBL" id="PJJ84016.1"/>
    </source>
</evidence>
<reference evidence="1 2" key="1">
    <citation type="submission" date="2017-11" db="EMBL/GenBank/DDBJ databases">
        <title>Genomic Encyclopedia of Archaeal and Bacterial Type Strains, Phase II (KMG-II): From Individual Species to Whole Genera.</title>
        <authorList>
            <person name="Goeker M."/>
        </authorList>
    </citation>
    <scope>NUCLEOTIDE SEQUENCE [LARGE SCALE GENOMIC DNA]</scope>
    <source>
        <strain evidence="1 2">DSM 28175</strain>
    </source>
</reference>
<dbReference type="EMBL" id="PGFJ01000001">
    <property type="protein sequence ID" value="PJJ84016.1"/>
    <property type="molecule type" value="Genomic_DNA"/>
</dbReference>
<keyword evidence="2" id="KW-1185">Reference proteome</keyword>
<comment type="caution">
    <text evidence="1">The sequence shown here is derived from an EMBL/GenBank/DDBJ whole genome shotgun (WGS) entry which is preliminary data.</text>
</comment>
<accession>A0A2H9VT68</accession>
<protein>
    <submittedName>
        <fullName evidence="1">Uncharacterized protein</fullName>
    </submittedName>
</protein>
<gene>
    <name evidence="1" type="ORF">CLV57_1014</name>
</gene>
<evidence type="ECO:0000313" key="2">
    <source>
        <dbReference type="Proteomes" id="UP000242687"/>
    </source>
</evidence>
<dbReference type="Proteomes" id="UP000242687">
    <property type="component" value="Unassembled WGS sequence"/>
</dbReference>
<organism evidence="1 2">
    <name type="scientific">Mucilaginibacter auburnensis</name>
    <dbReference type="NCBI Taxonomy" id="1457233"/>
    <lineage>
        <taxon>Bacteria</taxon>
        <taxon>Pseudomonadati</taxon>
        <taxon>Bacteroidota</taxon>
        <taxon>Sphingobacteriia</taxon>
        <taxon>Sphingobacteriales</taxon>
        <taxon>Sphingobacteriaceae</taxon>
        <taxon>Mucilaginibacter</taxon>
    </lineage>
</organism>
<dbReference type="AlphaFoldDB" id="A0A2H9VT68"/>
<name>A0A2H9VT68_9SPHI</name>